<evidence type="ECO:0000313" key="2">
    <source>
        <dbReference type="Proteomes" id="UP000825935"/>
    </source>
</evidence>
<evidence type="ECO:0000313" key="1">
    <source>
        <dbReference type="EMBL" id="KAH7426000.1"/>
    </source>
</evidence>
<organism evidence="1 2">
    <name type="scientific">Ceratopteris richardii</name>
    <name type="common">Triangle waterfern</name>
    <dbReference type="NCBI Taxonomy" id="49495"/>
    <lineage>
        <taxon>Eukaryota</taxon>
        <taxon>Viridiplantae</taxon>
        <taxon>Streptophyta</taxon>
        <taxon>Embryophyta</taxon>
        <taxon>Tracheophyta</taxon>
        <taxon>Polypodiopsida</taxon>
        <taxon>Polypodiidae</taxon>
        <taxon>Polypodiales</taxon>
        <taxon>Pteridineae</taxon>
        <taxon>Pteridaceae</taxon>
        <taxon>Parkerioideae</taxon>
        <taxon>Ceratopteris</taxon>
    </lineage>
</organism>
<dbReference type="AlphaFoldDB" id="A0A8T2TUR3"/>
<protein>
    <submittedName>
        <fullName evidence="1">Uncharacterized protein</fullName>
    </submittedName>
</protein>
<keyword evidence="2" id="KW-1185">Reference proteome</keyword>
<sequence>MLRSEGPMLPLFFPLRSTVGSWMKTHLVFYNVRRRAFMVIFRCDVVC</sequence>
<name>A0A8T2TUR3_CERRI</name>
<proteinExistence type="predicted"/>
<gene>
    <name evidence="1" type="ORF">KP509_11G080700</name>
</gene>
<comment type="caution">
    <text evidence="1">The sequence shown here is derived from an EMBL/GenBank/DDBJ whole genome shotgun (WGS) entry which is preliminary data.</text>
</comment>
<reference evidence="1" key="1">
    <citation type="submission" date="2021-08" db="EMBL/GenBank/DDBJ databases">
        <title>WGS assembly of Ceratopteris richardii.</title>
        <authorList>
            <person name="Marchant D.B."/>
            <person name="Chen G."/>
            <person name="Jenkins J."/>
            <person name="Shu S."/>
            <person name="Leebens-Mack J."/>
            <person name="Grimwood J."/>
            <person name="Schmutz J."/>
            <person name="Soltis P."/>
            <person name="Soltis D."/>
            <person name="Chen Z.-H."/>
        </authorList>
    </citation>
    <scope>NUCLEOTIDE SEQUENCE</scope>
    <source>
        <strain evidence="1">Whitten #5841</strain>
        <tissue evidence="1">Leaf</tissue>
    </source>
</reference>
<accession>A0A8T2TUR3</accession>
<dbReference type="Proteomes" id="UP000825935">
    <property type="component" value="Chromosome 11"/>
</dbReference>
<dbReference type="EMBL" id="CM035416">
    <property type="protein sequence ID" value="KAH7426000.1"/>
    <property type="molecule type" value="Genomic_DNA"/>
</dbReference>